<organism evidence="5 6">
    <name type="scientific">Thermobifida alba</name>
    <name type="common">Thermomonospora alba</name>
    <dbReference type="NCBI Taxonomy" id="53522"/>
    <lineage>
        <taxon>Bacteria</taxon>
        <taxon>Bacillati</taxon>
        <taxon>Actinomycetota</taxon>
        <taxon>Actinomycetes</taxon>
        <taxon>Streptosporangiales</taxon>
        <taxon>Nocardiopsidaceae</taxon>
        <taxon>Thermobifida</taxon>
    </lineage>
</organism>
<evidence type="ECO:0000313" key="6">
    <source>
        <dbReference type="Proteomes" id="UP000832041"/>
    </source>
</evidence>
<dbReference type="Pfam" id="PF03949">
    <property type="entry name" value="Malic_M"/>
    <property type="match status" value="1"/>
</dbReference>
<evidence type="ECO:0000259" key="3">
    <source>
        <dbReference type="SMART" id="SM00919"/>
    </source>
</evidence>
<dbReference type="PIRSF" id="PIRSF000106">
    <property type="entry name" value="ME"/>
    <property type="match status" value="1"/>
</dbReference>
<keyword evidence="2" id="KW-0560">Oxidoreductase</keyword>
<dbReference type="InterPro" id="IPR051674">
    <property type="entry name" value="Malate_Decarboxylase"/>
</dbReference>
<dbReference type="PANTHER" id="PTHR43237">
    <property type="entry name" value="NADP-DEPENDENT MALIC ENZYME"/>
    <property type="match status" value="1"/>
</dbReference>
<dbReference type="Gene3D" id="3.40.50.10380">
    <property type="entry name" value="Malic enzyme, N-terminal domain"/>
    <property type="match status" value="1"/>
</dbReference>
<dbReference type="Pfam" id="PF00390">
    <property type="entry name" value="malic"/>
    <property type="match status" value="1"/>
</dbReference>
<feature type="domain" description="Malic enzyme N-terminal" evidence="4">
    <location>
        <begin position="20"/>
        <end position="153"/>
    </location>
</feature>
<reference evidence="5 6" key="1">
    <citation type="submission" date="2020-04" db="EMBL/GenBank/DDBJ databases">
        <title>Thermobifida alba genome sequencing and assembly.</title>
        <authorList>
            <person name="Luzics S."/>
            <person name="Horvath B."/>
            <person name="Nagy I."/>
            <person name="Toth A."/>
            <person name="Nagy I."/>
            <person name="Kukolya J."/>
        </authorList>
    </citation>
    <scope>NUCLEOTIDE SEQUENCE [LARGE SCALE GENOMIC DNA]</scope>
    <source>
        <strain evidence="5 6">DSM 43795</strain>
    </source>
</reference>
<dbReference type="InterPro" id="IPR045213">
    <property type="entry name" value="Malic_NAD-bd_bact_type"/>
</dbReference>
<dbReference type="InterPro" id="IPR046346">
    <property type="entry name" value="Aminoacid_DH-like_N_sf"/>
</dbReference>
<feature type="domain" description="Malic enzyme NAD-binding" evidence="3">
    <location>
        <begin position="165"/>
        <end position="385"/>
    </location>
</feature>
<dbReference type="PANTHER" id="PTHR43237:SF4">
    <property type="entry name" value="NADP-DEPENDENT MALIC ENZYME"/>
    <property type="match status" value="1"/>
</dbReference>
<name>A0ABY4L615_THEAE</name>
<dbReference type="CDD" id="cd05311">
    <property type="entry name" value="NAD_bind_2_malic_enz"/>
    <property type="match status" value="1"/>
</dbReference>
<dbReference type="Gene3D" id="3.40.50.720">
    <property type="entry name" value="NAD(P)-binding Rossmann-like Domain"/>
    <property type="match status" value="1"/>
</dbReference>
<dbReference type="InterPro" id="IPR037062">
    <property type="entry name" value="Malic_N_dom_sf"/>
</dbReference>
<dbReference type="SUPFAM" id="SSF51735">
    <property type="entry name" value="NAD(P)-binding Rossmann-fold domains"/>
    <property type="match status" value="1"/>
</dbReference>
<protein>
    <submittedName>
        <fullName evidence="5">NADP-dependent malic enzyme</fullName>
    </submittedName>
</protein>
<proteinExistence type="inferred from homology"/>
<dbReference type="SUPFAM" id="SSF53223">
    <property type="entry name" value="Aminoacid dehydrogenase-like, N-terminal domain"/>
    <property type="match status" value="1"/>
</dbReference>
<dbReference type="RefSeq" id="WP_248591583.1">
    <property type="nucleotide sequence ID" value="NZ_BAABEB010000011.1"/>
</dbReference>
<sequence>MTSDHSSRLDDDPAFALHRGGKLEVHSTIEVRDQEGLSLAYTPGVARVCTAIADNPELVDTYTWKNKVVAVVTDGTAVLGLGDIGPEASLPVMEGKALLFKQFAGVDSVPIALACTDVDEIVETVVRMAPSFGGINLEDISAPRCFEIERRLRERLDIPVFHDDQHGTAIVALAAMRNAARVTGRELGELRAVVSGAGASGIAVSRMLIRGGIGDIAVADSKGLIYEGRPGLNQYKAELAAISNKAGLQGSIESALVGADVFVGLSAGEVPEEVVATMADNAIICAMANPNPEVHPEVAHRYAAVVATGRSDFPNQINNVLAFPGVFRGAMEVRATQITENMKLAAATALADLVGDDLAPDYIIPSPFDERVVPAVSAAVADQARKDGVARA</sequence>
<accession>A0ABY4L615</accession>
<gene>
    <name evidence="5" type="ORF">FOF52_20715</name>
</gene>
<keyword evidence="6" id="KW-1185">Reference proteome</keyword>
<comment type="similarity">
    <text evidence="1">Belongs to the malic enzymes family.</text>
</comment>
<evidence type="ECO:0000259" key="4">
    <source>
        <dbReference type="SMART" id="SM01274"/>
    </source>
</evidence>
<evidence type="ECO:0000313" key="5">
    <source>
        <dbReference type="EMBL" id="UPT23062.1"/>
    </source>
</evidence>
<evidence type="ECO:0000256" key="2">
    <source>
        <dbReference type="ARBA" id="ARBA00023002"/>
    </source>
</evidence>
<dbReference type="Proteomes" id="UP000832041">
    <property type="component" value="Chromosome"/>
</dbReference>
<evidence type="ECO:0000256" key="1">
    <source>
        <dbReference type="ARBA" id="ARBA00008785"/>
    </source>
</evidence>
<dbReference type="SMART" id="SM01274">
    <property type="entry name" value="malic"/>
    <property type="match status" value="1"/>
</dbReference>
<dbReference type="EMBL" id="CP051627">
    <property type="protein sequence ID" value="UPT23062.1"/>
    <property type="molecule type" value="Genomic_DNA"/>
</dbReference>
<dbReference type="SMART" id="SM00919">
    <property type="entry name" value="Malic_M"/>
    <property type="match status" value="1"/>
</dbReference>
<dbReference type="InterPro" id="IPR036291">
    <property type="entry name" value="NAD(P)-bd_dom_sf"/>
</dbReference>
<dbReference type="InterPro" id="IPR001891">
    <property type="entry name" value="Malic_OxRdtase"/>
</dbReference>
<dbReference type="InterPro" id="IPR012302">
    <property type="entry name" value="Malic_NAD-bd"/>
</dbReference>
<dbReference type="InterPro" id="IPR012301">
    <property type="entry name" value="Malic_N_dom"/>
</dbReference>